<dbReference type="AlphaFoldDB" id="A0AAV3XGR8"/>
<protein>
    <submittedName>
        <fullName evidence="2">Uncharacterized protein</fullName>
    </submittedName>
</protein>
<organism evidence="2 3">
    <name type="scientific">Microseira wollei NIES-4236</name>
    <dbReference type="NCBI Taxonomy" id="2530354"/>
    <lineage>
        <taxon>Bacteria</taxon>
        <taxon>Bacillati</taxon>
        <taxon>Cyanobacteriota</taxon>
        <taxon>Cyanophyceae</taxon>
        <taxon>Oscillatoriophycideae</taxon>
        <taxon>Aerosakkonematales</taxon>
        <taxon>Aerosakkonemataceae</taxon>
        <taxon>Microseira</taxon>
    </lineage>
</organism>
<keyword evidence="1" id="KW-1133">Transmembrane helix</keyword>
<gene>
    <name evidence="2" type="ORF">MiSe_59020</name>
</gene>
<feature type="transmembrane region" description="Helical" evidence="1">
    <location>
        <begin position="6"/>
        <end position="29"/>
    </location>
</feature>
<evidence type="ECO:0000313" key="2">
    <source>
        <dbReference type="EMBL" id="GET41090.1"/>
    </source>
</evidence>
<keyword evidence="3" id="KW-1185">Reference proteome</keyword>
<evidence type="ECO:0000256" key="1">
    <source>
        <dbReference type="SAM" id="Phobius"/>
    </source>
</evidence>
<reference evidence="2" key="1">
    <citation type="submission" date="2019-10" db="EMBL/GenBank/DDBJ databases">
        <title>Draft genome sequece of Microseira wollei NIES-4236.</title>
        <authorList>
            <person name="Yamaguchi H."/>
            <person name="Suzuki S."/>
            <person name="Kawachi M."/>
        </authorList>
    </citation>
    <scope>NUCLEOTIDE SEQUENCE</scope>
    <source>
        <strain evidence="2">NIES-4236</strain>
    </source>
</reference>
<sequence length="34" mass="3737">MSEVQPFGFVCVAAALMLPLHKLSLYLIYSPILA</sequence>
<comment type="caution">
    <text evidence="2">The sequence shown here is derived from an EMBL/GenBank/DDBJ whole genome shotgun (WGS) entry which is preliminary data.</text>
</comment>
<dbReference type="EMBL" id="BLAY01000109">
    <property type="protein sequence ID" value="GET41090.1"/>
    <property type="molecule type" value="Genomic_DNA"/>
</dbReference>
<accession>A0AAV3XGR8</accession>
<keyword evidence="1" id="KW-0812">Transmembrane</keyword>
<name>A0AAV3XGR8_9CYAN</name>
<dbReference type="Proteomes" id="UP001050975">
    <property type="component" value="Unassembled WGS sequence"/>
</dbReference>
<evidence type="ECO:0000313" key="3">
    <source>
        <dbReference type="Proteomes" id="UP001050975"/>
    </source>
</evidence>
<proteinExistence type="predicted"/>
<keyword evidence="1" id="KW-0472">Membrane</keyword>